<dbReference type="InterPro" id="IPR005545">
    <property type="entry name" value="YCII"/>
</dbReference>
<comment type="caution">
    <text evidence="4">The sequence shown here is derived from an EMBL/GenBank/DDBJ whole genome shotgun (WGS) entry which is preliminary data.</text>
</comment>
<dbReference type="InterPro" id="IPR011008">
    <property type="entry name" value="Dimeric_a/b-barrel"/>
</dbReference>
<evidence type="ECO:0000256" key="2">
    <source>
        <dbReference type="SAM" id="MobiDB-lite"/>
    </source>
</evidence>
<name>A0A2G1XDJ3_STRCJ</name>
<dbReference type="Gene3D" id="3.30.70.1060">
    <property type="entry name" value="Dimeric alpha+beta barrel"/>
    <property type="match status" value="1"/>
</dbReference>
<dbReference type="Pfam" id="PF03795">
    <property type="entry name" value="YCII"/>
    <property type="match status" value="1"/>
</dbReference>
<protein>
    <submittedName>
        <fullName evidence="4">Dehydrogenase</fullName>
    </submittedName>
</protein>
<dbReference type="EMBL" id="NHZO01000154">
    <property type="protein sequence ID" value="PHQ49302.1"/>
    <property type="molecule type" value="Genomic_DNA"/>
</dbReference>
<dbReference type="PANTHER" id="PTHR35174">
    <property type="entry name" value="BLL7171 PROTEIN-RELATED"/>
    <property type="match status" value="1"/>
</dbReference>
<dbReference type="RefSeq" id="WP_099201256.1">
    <property type="nucleotide sequence ID" value="NZ_JBIRXA010000003.1"/>
</dbReference>
<feature type="domain" description="YCII-related" evidence="3">
    <location>
        <begin position="3"/>
        <end position="112"/>
    </location>
</feature>
<evidence type="ECO:0000313" key="5">
    <source>
        <dbReference type="Proteomes" id="UP000222531"/>
    </source>
</evidence>
<dbReference type="AlphaFoldDB" id="A0A2G1XDJ3"/>
<dbReference type="Proteomes" id="UP000222531">
    <property type="component" value="Unassembled WGS sequence"/>
</dbReference>
<evidence type="ECO:0000259" key="3">
    <source>
        <dbReference type="Pfam" id="PF03795"/>
    </source>
</evidence>
<organism evidence="4 5">
    <name type="scientific">Streptomyces cinnamoneus</name>
    <name type="common">Streptoverticillium cinnamoneum</name>
    <dbReference type="NCBI Taxonomy" id="53446"/>
    <lineage>
        <taxon>Bacteria</taxon>
        <taxon>Bacillati</taxon>
        <taxon>Actinomycetota</taxon>
        <taxon>Actinomycetes</taxon>
        <taxon>Kitasatosporales</taxon>
        <taxon>Streptomycetaceae</taxon>
        <taxon>Streptomyces</taxon>
        <taxon>Streptomyces cinnamoneus group</taxon>
    </lineage>
</organism>
<reference evidence="4 5" key="1">
    <citation type="journal article" date="2017" name="Biochemistry">
        <title>Identification of the Biosynthetic Pathway for the Antibiotic Bicyclomycin.</title>
        <authorList>
            <person name="Patteson J."/>
            <person name="Cai W."/>
            <person name="Johnson R.A."/>
            <person name="Santa Maria K."/>
            <person name="Li B."/>
        </authorList>
    </citation>
    <scope>NUCLEOTIDE SEQUENCE [LARGE SCALE GENOMIC DNA]</scope>
    <source>
        <strain evidence="4 5">ATCC 21532</strain>
    </source>
</reference>
<dbReference type="PANTHER" id="PTHR35174:SF4">
    <property type="entry name" value="BLL7163 PROTEIN"/>
    <property type="match status" value="1"/>
</dbReference>
<keyword evidence="5" id="KW-1185">Reference proteome</keyword>
<evidence type="ECO:0000313" key="4">
    <source>
        <dbReference type="EMBL" id="PHQ49302.1"/>
    </source>
</evidence>
<evidence type="ECO:0000256" key="1">
    <source>
        <dbReference type="ARBA" id="ARBA00007689"/>
    </source>
</evidence>
<sequence>MPRFMMIVKASEESEAGMMPTKQMIADMSRYNEELAGAGAMLAGDGLHPTSKGARVSYSGGTPVVTEGPFGNTRDLVAGYWIIQVGSMDEALEWARRIPFEEGEVEVRQVFEPSDFPADVLSPEDAAREESLREELRRRQS</sequence>
<feature type="compositionally biased region" description="Basic and acidic residues" evidence="2">
    <location>
        <begin position="125"/>
        <end position="141"/>
    </location>
</feature>
<comment type="similarity">
    <text evidence="1">Belongs to the YciI family.</text>
</comment>
<proteinExistence type="inferred from homology"/>
<dbReference type="OrthoDB" id="668782at2"/>
<gene>
    <name evidence="4" type="ORF">BLA24_24915</name>
</gene>
<feature type="region of interest" description="Disordered" evidence="2">
    <location>
        <begin position="114"/>
        <end position="141"/>
    </location>
</feature>
<dbReference type="SUPFAM" id="SSF54909">
    <property type="entry name" value="Dimeric alpha+beta barrel"/>
    <property type="match status" value="1"/>
</dbReference>
<accession>A0A2G1XDJ3</accession>